<protein>
    <submittedName>
        <fullName evidence="1">Uncharacterized protein</fullName>
    </submittedName>
</protein>
<evidence type="ECO:0000313" key="1">
    <source>
        <dbReference type="EMBL" id="MPM67365.1"/>
    </source>
</evidence>
<name>A0A645BQ06_9ZZZZ</name>
<gene>
    <name evidence="1" type="ORF">SDC9_114287</name>
</gene>
<sequence>MHRKKRRTDRGRPGLIRRCHKASVFHPAAKPPEEHRQMSKMIRHTNNRMRWDPTRNTKNHAVHFPFFQQPNCTVCVFIFFVINYDAGVVHPGILQPRKRLQRIVMLPLQPIKRRIYLSEANKSNLSRHFALTS</sequence>
<comment type="caution">
    <text evidence="1">The sequence shown here is derived from an EMBL/GenBank/DDBJ whole genome shotgun (WGS) entry which is preliminary data.</text>
</comment>
<dbReference type="AlphaFoldDB" id="A0A645BQ06"/>
<reference evidence="1" key="1">
    <citation type="submission" date="2019-08" db="EMBL/GenBank/DDBJ databases">
        <authorList>
            <person name="Kucharzyk K."/>
            <person name="Murdoch R.W."/>
            <person name="Higgins S."/>
            <person name="Loffler F."/>
        </authorList>
    </citation>
    <scope>NUCLEOTIDE SEQUENCE</scope>
</reference>
<dbReference type="EMBL" id="VSSQ01021647">
    <property type="protein sequence ID" value="MPM67365.1"/>
    <property type="molecule type" value="Genomic_DNA"/>
</dbReference>
<accession>A0A645BQ06</accession>
<proteinExistence type="predicted"/>
<organism evidence="1">
    <name type="scientific">bioreactor metagenome</name>
    <dbReference type="NCBI Taxonomy" id="1076179"/>
    <lineage>
        <taxon>unclassified sequences</taxon>
        <taxon>metagenomes</taxon>
        <taxon>ecological metagenomes</taxon>
    </lineage>
</organism>